<keyword evidence="3" id="KW-1185">Reference proteome</keyword>
<proteinExistence type="predicted"/>
<dbReference type="AlphaFoldDB" id="W7A1D1"/>
<feature type="domain" description="Tryptophan/threonine-rich plasmodium antigen C-terminal" evidence="1">
    <location>
        <begin position="71"/>
        <end position="287"/>
    </location>
</feature>
<evidence type="ECO:0000259" key="1">
    <source>
        <dbReference type="Pfam" id="PF12319"/>
    </source>
</evidence>
<protein>
    <recommendedName>
        <fullName evidence="1">Tryptophan/threonine-rich plasmodium antigen C-terminal domain-containing protein</fullName>
    </recommendedName>
</protein>
<gene>
    <name evidence="2" type="ORF">C922_04419</name>
</gene>
<dbReference type="RefSeq" id="XP_008818224.1">
    <property type="nucleotide sequence ID" value="XM_008820002.1"/>
</dbReference>
<dbReference type="EMBL" id="KI965482">
    <property type="protein sequence ID" value="EUD65133.1"/>
    <property type="molecule type" value="Genomic_DNA"/>
</dbReference>
<organism evidence="2 3">
    <name type="scientific">Plasmodium inui San Antonio 1</name>
    <dbReference type="NCBI Taxonomy" id="1237626"/>
    <lineage>
        <taxon>Eukaryota</taxon>
        <taxon>Sar</taxon>
        <taxon>Alveolata</taxon>
        <taxon>Apicomplexa</taxon>
        <taxon>Aconoidasida</taxon>
        <taxon>Haemosporida</taxon>
        <taxon>Plasmodiidae</taxon>
        <taxon>Plasmodium</taxon>
        <taxon>Plasmodium (Plasmodium)</taxon>
    </lineage>
</organism>
<dbReference type="GeneID" id="20039693"/>
<dbReference type="Proteomes" id="UP000030640">
    <property type="component" value="Unassembled WGS sequence"/>
</dbReference>
<dbReference type="VEuPathDB" id="PlasmoDB:C922_04419"/>
<dbReference type="InterPro" id="IPR022089">
    <property type="entry name" value="Plasmodium-antigen_C"/>
</dbReference>
<dbReference type="OrthoDB" id="379420at2759"/>
<dbReference type="Pfam" id="PF12319">
    <property type="entry name" value="TryThrA_C"/>
    <property type="match status" value="1"/>
</dbReference>
<evidence type="ECO:0000313" key="3">
    <source>
        <dbReference type="Proteomes" id="UP000030640"/>
    </source>
</evidence>
<evidence type="ECO:0000313" key="2">
    <source>
        <dbReference type="EMBL" id="EUD65133.1"/>
    </source>
</evidence>
<sequence>MTYTPEIKQSNKLLYKFHRSNKWKKTKLLHKINLNRIENEDEINLNTLLPGSLEELDKEGVYCISEWKEKKWSEFMKSIEKGFKGFMVYLEKEKNSWLEGRNKLWEEWKVNMEKKWDHYDEITFKELLSTKADDALKWTDKEWTDWVNKYGRIAWTGAWKEWVNEQDLIFKQGIERDWNNWTDFQENKFGSIQWKFLETFGWKYWKNHADPDDPLFPIKMEKMNKWQDRVKKEEEEWSKWLEEKRTEHIDVEWDKWVEWKKENNKKFIDWMEAFVEKWINNKQWTVWIEEKKGPVTI</sequence>
<accession>W7A1D1</accession>
<name>W7A1D1_9APIC</name>
<reference evidence="2 3" key="1">
    <citation type="submission" date="2013-02" db="EMBL/GenBank/DDBJ databases">
        <title>The Genome Sequence of Plasmodium inui San Antonio 1.</title>
        <authorList>
            <consortium name="The Broad Institute Genome Sequencing Platform"/>
            <consortium name="The Broad Institute Genome Sequencing Center for Infectious Disease"/>
            <person name="Neafsey D."/>
            <person name="Cheeseman I."/>
            <person name="Volkman S."/>
            <person name="Adams J."/>
            <person name="Walker B."/>
            <person name="Young S.K."/>
            <person name="Zeng Q."/>
            <person name="Gargeya S."/>
            <person name="Fitzgerald M."/>
            <person name="Haas B."/>
            <person name="Abouelleil A."/>
            <person name="Alvarado L."/>
            <person name="Arachchi H.M."/>
            <person name="Berlin A.M."/>
            <person name="Chapman S.B."/>
            <person name="Dewar J."/>
            <person name="Goldberg J."/>
            <person name="Griggs A."/>
            <person name="Gujja S."/>
            <person name="Hansen M."/>
            <person name="Howarth C."/>
            <person name="Imamovic A."/>
            <person name="Larimer J."/>
            <person name="McCowan C."/>
            <person name="Murphy C."/>
            <person name="Neiman D."/>
            <person name="Pearson M."/>
            <person name="Priest M."/>
            <person name="Roberts A."/>
            <person name="Saif S."/>
            <person name="Shea T."/>
            <person name="Sisk P."/>
            <person name="Sykes S."/>
            <person name="Wortman J."/>
            <person name="Nusbaum C."/>
            <person name="Birren B."/>
        </authorList>
    </citation>
    <scope>NUCLEOTIDE SEQUENCE [LARGE SCALE GENOMIC DNA]</scope>
    <source>
        <strain evidence="2 3">San Antonio 1</strain>
    </source>
</reference>